<keyword evidence="2" id="KW-1185">Reference proteome</keyword>
<comment type="caution">
    <text evidence="1">The sequence shown here is derived from an EMBL/GenBank/DDBJ whole genome shotgun (WGS) entry which is preliminary data.</text>
</comment>
<dbReference type="EMBL" id="VTPC01001294">
    <property type="protein sequence ID" value="KAF2902456.1"/>
    <property type="molecule type" value="Genomic_DNA"/>
</dbReference>
<proteinExistence type="predicted"/>
<protein>
    <submittedName>
        <fullName evidence="1">Uncharacterized protein</fullName>
    </submittedName>
</protein>
<dbReference type="OrthoDB" id="6765180at2759"/>
<accession>A0A8K0DE43</accession>
<name>A0A8K0DE43_IGNLU</name>
<reference evidence="1" key="1">
    <citation type="submission" date="2019-08" db="EMBL/GenBank/DDBJ databases">
        <title>The genome of the North American firefly Photinus pyralis.</title>
        <authorList>
            <consortium name="Photinus pyralis genome working group"/>
            <person name="Fallon T.R."/>
            <person name="Sander Lower S.E."/>
            <person name="Weng J.-K."/>
        </authorList>
    </citation>
    <scope>NUCLEOTIDE SEQUENCE</scope>
    <source>
        <strain evidence="1">TRF0915ILg1</strain>
        <tissue evidence="1">Whole body</tissue>
    </source>
</reference>
<evidence type="ECO:0000313" key="1">
    <source>
        <dbReference type="EMBL" id="KAF2902456.1"/>
    </source>
</evidence>
<dbReference type="AlphaFoldDB" id="A0A8K0DE43"/>
<dbReference type="Proteomes" id="UP000801492">
    <property type="component" value="Unassembled WGS sequence"/>
</dbReference>
<gene>
    <name evidence="1" type="ORF">ILUMI_03732</name>
</gene>
<organism evidence="1 2">
    <name type="scientific">Ignelater luminosus</name>
    <name type="common">Cucubano</name>
    <name type="synonym">Pyrophorus luminosus</name>
    <dbReference type="NCBI Taxonomy" id="2038154"/>
    <lineage>
        <taxon>Eukaryota</taxon>
        <taxon>Metazoa</taxon>
        <taxon>Ecdysozoa</taxon>
        <taxon>Arthropoda</taxon>
        <taxon>Hexapoda</taxon>
        <taxon>Insecta</taxon>
        <taxon>Pterygota</taxon>
        <taxon>Neoptera</taxon>
        <taxon>Endopterygota</taxon>
        <taxon>Coleoptera</taxon>
        <taxon>Polyphaga</taxon>
        <taxon>Elateriformia</taxon>
        <taxon>Elateroidea</taxon>
        <taxon>Elateridae</taxon>
        <taxon>Agrypninae</taxon>
        <taxon>Pyrophorini</taxon>
        <taxon>Ignelater</taxon>
    </lineage>
</organism>
<sequence length="377" mass="43069">MGREEELLYCDPLASRNPLVRTVANQEEPLSPTFTAKKVEQRKRQICSWHGARIRPKDRIRKLGQPSFWTNFLKYKNESSEVDTNDIQDMDVEESIILENQEPVVGSSYNSMEIEETDMELEEYSVSSGETCTTVDTVYELSRIECCSNTQRRYFICQSRNGRSRIPNPAIRQVWCTKNLVVSANNRCCSSHLRNGLFTQDALEVIERGVGVKVSSGEFGKWLSNISSQSSCRSNRLDIEIMSSDEVKMWTGFHKEQFDDLLETSFKGHLRRSQKEAPFMLLMVLRKNVTRDVVGSLFGMGQSLVSRSIESAAIALLSQFVPNNLNCQYKTRIQLQNHTVPVFNEVLGQPPTSVPVVFDCTYVDIKKPQDHEIQKKT</sequence>
<evidence type="ECO:0000313" key="2">
    <source>
        <dbReference type="Proteomes" id="UP000801492"/>
    </source>
</evidence>